<keyword evidence="2" id="KW-1185">Reference proteome</keyword>
<sequence>MHRQHRWMTIIRKGQWINKQSLFRGSDKATTSGADVVPQWFASIICAVATTGTSFQAPPAKQSTRHKALLGTLIASIKMKACKQLRARRDPQSIDDAKEPEGSLRGAGTSIFLLWTQQILRTYLRFSQLKSIEREKGRKEERKKRREIPEEKVLLLGRNLPSLQPEPELEPAA</sequence>
<proteinExistence type="predicted"/>
<accession>A0A176VMZ2</accession>
<dbReference type="EMBL" id="LVLJ01003222">
    <property type="protein sequence ID" value="OAE22319.1"/>
    <property type="molecule type" value="Genomic_DNA"/>
</dbReference>
<protein>
    <submittedName>
        <fullName evidence="1">Uncharacterized protein</fullName>
    </submittedName>
</protein>
<evidence type="ECO:0000313" key="1">
    <source>
        <dbReference type="EMBL" id="OAE22319.1"/>
    </source>
</evidence>
<evidence type="ECO:0000313" key="2">
    <source>
        <dbReference type="Proteomes" id="UP000077202"/>
    </source>
</evidence>
<comment type="caution">
    <text evidence="1">The sequence shown here is derived from an EMBL/GenBank/DDBJ whole genome shotgun (WGS) entry which is preliminary data.</text>
</comment>
<reference evidence="1" key="1">
    <citation type="submission" date="2016-03" db="EMBL/GenBank/DDBJ databases">
        <title>Mechanisms controlling the formation of the plant cell surface in tip-growing cells are functionally conserved among land plants.</title>
        <authorList>
            <person name="Honkanen S."/>
            <person name="Jones V.A."/>
            <person name="Morieri G."/>
            <person name="Champion C."/>
            <person name="Hetherington A.J."/>
            <person name="Kelly S."/>
            <person name="Saint-Marcoux D."/>
            <person name="Proust H."/>
            <person name="Prescott H."/>
            <person name="Dolan L."/>
        </authorList>
    </citation>
    <scope>NUCLEOTIDE SEQUENCE [LARGE SCALE GENOMIC DNA]</scope>
    <source>
        <tissue evidence="1">Whole gametophyte</tissue>
    </source>
</reference>
<dbReference type="AlphaFoldDB" id="A0A176VMZ2"/>
<gene>
    <name evidence="1" type="ORF">AXG93_1504s1290</name>
</gene>
<dbReference type="Proteomes" id="UP000077202">
    <property type="component" value="Unassembled WGS sequence"/>
</dbReference>
<organism evidence="1 2">
    <name type="scientific">Marchantia polymorpha subsp. ruderalis</name>
    <dbReference type="NCBI Taxonomy" id="1480154"/>
    <lineage>
        <taxon>Eukaryota</taxon>
        <taxon>Viridiplantae</taxon>
        <taxon>Streptophyta</taxon>
        <taxon>Embryophyta</taxon>
        <taxon>Marchantiophyta</taxon>
        <taxon>Marchantiopsida</taxon>
        <taxon>Marchantiidae</taxon>
        <taxon>Marchantiales</taxon>
        <taxon>Marchantiaceae</taxon>
        <taxon>Marchantia</taxon>
    </lineage>
</organism>
<name>A0A176VMZ2_MARPO</name>